<proteinExistence type="predicted"/>
<dbReference type="EMBL" id="BAAAJE010000005">
    <property type="protein sequence ID" value="GAA1134102.1"/>
    <property type="molecule type" value="Genomic_DNA"/>
</dbReference>
<evidence type="ECO:0000313" key="2">
    <source>
        <dbReference type="EMBL" id="GAA1134102.1"/>
    </source>
</evidence>
<evidence type="ECO:0000313" key="3">
    <source>
        <dbReference type="Proteomes" id="UP001499979"/>
    </source>
</evidence>
<feature type="region of interest" description="Disordered" evidence="1">
    <location>
        <begin position="88"/>
        <end position="117"/>
    </location>
</feature>
<feature type="region of interest" description="Disordered" evidence="1">
    <location>
        <begin position="1"/>
        <end position="23"/>
    </location>
</feature>
<comment type="caution">
    <text evidence="2">The sequence shown here is derived from an EMBL/GenBank/DDBJ whole genome shotgun (WGS) entry which is preliminary data.</text>
</comment>
<sequence length="117" mass="12093">MTAREAAPVRPFRRRPSEESVTAAVTAATGTAPGQVAYNHLQYSSGALSGTVDVADAREYAEVLRAAHAALVDVLGGDADRVVVYLTGRSPAGPVGPPDVGLPDRPTGRDLSRLSTP</sequence>
<accession>A0ABN1UC06</accession>
<gene>
    <name evidence="2" type="ORF">GCM10009606_12830</name>
</gene>
<protein>
    <submittedName>
        <fullName evidence="2">Uncharacterized protein</fullName>
    </submittedName>
</protein>
<dbReference type="Proteomes" id="UP001499979">
    <property type="component" value="Unassembled WGS sequence"/>
</dbReference>
<organism evidence="2 3">
    <name type="scientific">Nocardioides aquiterrae</name>
    <dbReference type="NCBI Taxonomy" id="203799"/>
    <lineage>
        <taxon>Bacteria</taxon>
        <taxon>Bacillati</taxon>
        <taxon>Actinomycetota</taxon>
        <taxon>Actinomycetes</taxon>
        <taxon>Propionibacteriales</taxon>
        <taxon>Nocardioidaceae</taxon>
        <taxon>Nocardioides</taxon>
    </lineage>
</organism>
<keyword evidence="3" id="KW-1185">Reference proteome</keyword>
<evidence type="ECO:0000256" key="1">
    <source>
        <dbReference type="SAM" id="MobiDB-lite"/>
    </source>
</evidence>
<name>A0ABN1UC06_9ACTN</name>
<reference evidence="2 3" key="1">
    <citation type="journal article" date="2019" name="Int. J. Syst. Evol. Microbiol.">
        <title>The Global Catalogue of Microorganisms (GCM) 10K type strain sequencing project: providing services to taxonomists for standard genome sequencing and annotation.</title>
        <authorList>
            <consortium name="The Broad Institute Genomics Platform"/>
            <consortium name="The Broad Institute Genome Sequencing Center for Infectious Disease"/>
            <person name="Wu L."/>
            <person name="Ma J."/>
        </authorList>
    </citation>
    <scope>NUCLEOTIDE SEQUENCE [LARGE SCALE GENOMIC DNA]</scope>
    <source>
        <strain evidence="2 3">JCM 11813</strain>
    </source>
</reference>
<feature type="compositionally biased region" description="Basic and acidic residues" evidence="1">
    <location>
        <begin position="106"/>
        <end position="117"/>
    </location>
</feature>